<gene>
    <name evidence="2" type="ORF">Cflav_PD0769</name>
</gene>
<evidence type="ECO:0000313" key="2">
    <source>
        <dbReference type="EMBL" id="EEF57707.1"/>
    </source>
</evidence>
<dbReference type="InterPro" id="IPR011050">
    <property type="entry name" value="Pectin_lyase_fold/virulence"/>
</dbReference>
<feature type="signal peptide" evidence="1">
    <location>
        <begin position="1"/>
        <end position="23"/>
    </location>
</feature>
<reference evidence="2 3" key="1">
    <citation type="journal article" date="2011" name="J. Bacteriol.">
        <title>Genome sequence of 'Pedosphaera parvula' Ellin514, an aerobic Verrucomicrobial isolate from pasture soil.</title>
        <authorList>
            <person name="Kant R."/>
            <person name="van Passel M.W."/>
            <person name="Sangwan P."/>
            <person name="Palva A."/>
            <person name="Lucas S."/>
            <person name="Copeland A."/>
            <person name="Lapidus A."/>
            <person name="Glavina Del Rio T."/>
            <person name="Dalin E."/>
            <person name="Tice H."/>
            <person name="Bruce D."/>
            <person name="Goodwin L."/>
            <person name="Pitluck S."/>
            <person name="Chertkov O."/>
            <person name="Larimer F.W."/>
            <person name="Land M.L."/>
            <person name="Hauser L."/>
            <person name="Brettin T.S."/>
            <person name="Detter J.C."/>
            <person name="Han S."/>
            <person name="de Vos W.M."/>
            <person name="Janssen P.H."/>
            <person name="Smidt H."/>
        </authorList>
    </citation>
    <scope>NUCLEOTIDE SEQUENCE [LARGE SCALE GENOMIC DNA]</scope>
    <source>
        <strain evidence="2 3">Ellin514</strain>
    </source>
</reference>
<sequence precursor="true">MNHMSQSLFRNLAFLLCAFCSWALSVTRAPPASTSYWVAPAAAGTGNGSSVTNAANYRTTSFWSTVQSQLQSGNVTVNFEDGTYTAGSLSLTNMGNPLYPLTLAAVNPHGPVLSPSANIIELYGCQNFQVNGLVFTGPSPNWGIYCIPNGTKPCRNIEITNCWFLDLTNAYYAAIGLLNGTRDIQVHNCNFTNITAGSHQHMIYAPHDIENVVVSDCVFQDCLADYVRFRDDSEYCVVQNCQFISTKSASAWPFVSAELYNVTNSDSAGDEFFGTYFQVSGNSFTYLASGGSGPYAALHFSDNGYSPQSYNCALTSAQASQLSSGTTSFQRSFLETNMGIISSGIKMFGNTYNSRVAYHMDYTYTWDSIQPNGGWQGTIKLDNVPDASGTPLGPPPVMRNADFNRRGLLLTPVSVGLKDYECLFRDWLCSPKYTDILLSSNFYGTNNALRFDKANNQYVYQWISSPGPNWTMDCLFAIGSAFTGTGVKFKVDLFHNDITGSKVSLGVDNLGRFGIYNGGTFTLLPGLGTVAFSVDNTGGGTYTTPGDVLNVYRLRIVGNYTASTPYVNIYTSDANSPNLNHQALGQTYWVGNKPVTDKSAPETAIFYNFTAPVLLGQIALAPGLGQQPPILQIASLGNGTMRLSCTNGFPGDMYYMLTSTNLAAAPGSWTVAATNTFDQTGSFSMSNPLPSNSPPVFYRLQLQ</sequence>
<dbReference type="InterPro" id="IPR012334">
    <property type="entry name" value="Pectin_lyas_fold"/>
</dbReference>
<evidence type="ECO:0000256" key="1">
    <source>
        <dbReference type="SAM" id="SignalP"/>
    </source>
</evidence>
<name>B9XR11_PEDPL</name>
<feature type="chain" id="PRO_5002895080" description="Right handed beta helix domain-containing protein" evidence="1">
    <location>
        <begin position="24"/>
        <end position="703"/>
    </location>
</feature>
<organism evidence="2 3">
    <name type="scientific">Pedosphaera parvula (strain Ellin514)</name>
    <dbReference type="NCBI Taxonomy" id="320771"/>
    <lineage>
        <taxon>Bacteria</taxon>
        <taxon>Pseudomonadati</taxon>
        <taxon>Verrucomicrobiota</taxon>
        <taxon>Pedosphaerae</taxon>
        <taxon>Pedosphaerales</taxon>
        <taxon>Pedosphaeraceae</taxon>
        <taxon>Pedosphaera</taxon>
    </lineage>
</organism>
<accession>B9XR11</accession>
<dbReference type="STRING" id="320771.Cflav_PD0769"/>
<dbReference type="EMBL" id="ABOX02000059">
    <property type="protein sequence ID" value="EEF57707.1"/>
    <property type="molecule type" value="Genomic_DNA"/>
</dbReference>
<protein>
    <recommendedName>
        <fullName evidence="4">Right handed beta helix domain-containing protein</fullName>
    </recommendedName>
</protein>
<keyword evidence="1" id="KW-0732">Signal</keyword>
<dbReference type="AlphaFoldDB" id="B9XR11"/>
<comment type="caution">
    <text evidence="2">The sequence shown here is derived from an EMBL/GenBank/DDBJ whole genome shotgun (WGS) entry which is preliminary data.</text>
</comment>
<proteinExistence type="predicted"/>
<dbReference type="Gene3D" id="2.160.20.10">
    <property type="entry name" value="Single-stranded right-handed beta-helix, Pectin lyase-like"/>
    <property type="match status" value="1"/>
</dbReference>
<dbReference type="SUPFAM" id="SSF51126">
    <property type="entry name" value="Pectin lyase-like"/>
    <property type="match status" value="1"/>
</dbReference>
<keyword evidence="3" id="KW-1185">Reference proteome</keyword>
<evidence type="ECO:0008006" key="4">
    <source>
        <dbReference type="Google" id="ProtNLM"/>
    </source>
</evidence>
<dbReference type="Proteomes" id="UP000003688">
    <property type="component" value="Unassembled WGS sequence"/>
</dbReference>
<evidence type="ECO:0000313" key="3">
    <source>
        <dbReference type="Proteomes" id="UP000003688"/>
    </source>
</evidence>